<feature type="compositionally biased region" description="Basic and acidic residues" evidence="7">
    <location>
        <begin position="39"/>
        <end position="60"/>
    </location>
</feature>
<dbReference type="GO" id="GO:0051537">
    <property type="term" value="F:2 iron, 2 sulfur cluster binding"/>
    <property type="evidence" value="ECO:0007669"/>
    <property type="project" value="UniProtKB-KW"/>
</dbReference>
<dbReference type="InterPro" id="IPR005805">
    <property type="entry name" value="Rieske_Fe-S_prot_C"/>
</dbReference>
<keyword evidence="8" id="KW-0812">Transmembrane</keyword>
<keyword evidence="8" id="KW-1133">Transmembrane helix</keyword>
<dbReference type="PRINTS" id="PR00162">
    <property type="entry name" value="RIESKE"/>
</dbReference>
<organism evidence="10">
    <name type="scientific">freshwater metagenome</name>
    <dbReference type="NCBI Taxonomy" id="449393"/>
    <lineage>
        <taxon>unclassified sequences</taxon>
        <taxon>metagenomes</taxon>
        <taxon>ecological metagenomes</taxon>
    </lineage>
</organism>
<evidence type="ECO:0000256" key="3">
    <source>
        <dbReference type="ARBA" id="ARBA00023004"/>
    </source>
</evidence>
<keyword evidence="1" id="KW-0001">2Fe-2S</keyword>
<dbReference type="EMBL" id="CAEZSE010000005">
    <property type="protein sequence ID" value="CAB4529689.1"/>
    <property type="molecule type" value="Genomic_DNA"/>
</dbReference>
<comment type="cofactor">
    <cofactor evidence="6">
        <name>[2Fe-2S] cluster</name>
        <dbReference type="ChEBI" id="CHEBI:190135"/>
    </cofactor>
</comment>
<dbReference type="EMBL" id="CAEZWU010000009">
    <property type="protein sequence ID" value="CAB4658569.1"/>
    <property type="molecule type" value="Genomic_DNA"/>
</dbReference>
<proteinExistence type="predicted"/>
<evidence type="ECO:0000259" key="9">
    <source>
        <dbReference type="PROSITE" id="PS51296"/>
    </source>
</evidence>
<dbReference type="InterPro" id="IPR014349">
    <property type="entry name" value="Rieske_Fe-S_prot"/>
</dbReference>
<reference evidence="10" key="1">
    <citation type="submission" date="2020-05" db="EMBL/GenBank/DDBJ databases">
        <authorList>
            <person name="Chiriac C."/>
            <person name="Salcher M."/>
            <person name="Ghai R."/>
            <person name="Kavagutti S V."/>
        </authorList>
    </citation>
    <scope>NUCLEOTIDE SEQUENCE</scope>
</reference>
<dbReference type="AlphaFoldDB" id="A0A6J6AUF6"/>
<feature type="region of interest" description="Disordered" evidence="7">
    <location>
        <begin position="263"/>
        <end position="282"/>
    </location>
</feature>
<evidence type="ECO:0000256" key="6">
    <source>
        <dbReference type="ARBA" id="ARBA00034078"/>
    </source>
</evidence>
<evidence type="ECO:0000313" key="12">
    <source>
        <dbReference type="EMBL" id="CAB4752580.1"/>
    </source>
</evidence>
<feature type="transmembrane region" description="Helical" evidence="8">
    <location>
        <begin position="6"/>
        <end position="26"/>
    </location>
</feature>
<evidence type="ECO:0000256" key="1">
    <source>
        <dbReference type="ARBA" id="ARBA00022714"/>
    </source>
</evidence>
<evidence type="ECO:0000256" key="2">
    <source>
        <dbReference type="ARBA" id="ARBA00022723"/>
    </source>
</evidence>
<keyword evidence="3" id="KW-0408">Iron</keyword>
<sequence length="282" mass="29338">MNSTSIITIAIAVLAVLGLGVVLTATRRSDIKGVGSLSRETRKRDRDSAKIARNNSRDAENQGVASRSAVAVLPPAAVETWVAPDADALGETRRAFLNRATVTLMSASLGGFAAALIAFLWKSAEGGFGSKISAGKIDDVIGQIRSAGGFLYLPEARSWVTEYPKEAISKAEVAYGGQGAVFSGMNAGVVALYQKCPHLGCRVPECTTSQWFECPCHGSQYNRVGEKKGGPAPRGMDRFGVSVNNGTLVIDTGTVFGGPPIGTNTTGQEAEGPHCVGGAGKH</sequence>
<dbReference type="Gene3D" id="2.102.10.10">
    <property type="entry name" value="Rieske [2Fe-2S] iron-sulphur domain"/>
    <property type="match status" value="1"/>
</dbReference>
<feature type="transmembrane region" description="Helical" evidence="8">
    <location>
        <begin position="102"/>
        <end position="121"/>
    </location>
</feature>
<evidence type="ECO:0000313" key="10">
    <source>
        <dbReference type="EMBL" id="CAB4529689.1"/>
    </source>
</evidence>
<feature type="region of interest" description="Disordered" evidence="7">
    <location>
        <begin position="34"/>
        <end position="63"/>
    </location>
</feature>
<dbReference type="GO" id="GO:0016020">
    <property type="term" value="C:membrane"/>
    <property type="evidence" value="ECO:0007669"/>
    <property type="project" value="InterPro"/>
</dbReference>
<dbReference type="GO" id="GO:0046872">
    <property type="term" value="F:metal ion binding"/>
    <property type="evidence" value="ECO:0007669"/>
    <property type="project" value="UniProtKB-KW"/>
</dbReference>
<keyword evidence="8" id="KW-0472">Membrane</keyword>
<accession>A0A6J6AUF6</accession>
<evidence type="ECO:0000256" key="8">
    <source>
        <dbReference type="SAM" id="Phobius"/>
    </source>
</evidence>
<dbReference type="PANTHER" id="PTHR10134">
    <property type="entry name" value="CYTOCHROME B-C1 COMPLEX SUBUNIT RIESKE, MITOCHONDRIAL"/>
    <property type="match status" value="1"/>
</dbReference>
<evidence type="ECO:0000313" key="11">
    <source>
        <dbReference type="EMBL" id="CAB4658569.1"/>
    </source>
</evidence>
<keyword evidence="4" id="KW-0411">Iron-sulfur</keyword>
<evidence type="ECO:0000256" key="4">
    <source>
        <dbReference type="ARBA" id="ARBA00023014"/>
    </source>
</evidence>
<dbReference type="SUPFAM" id="SSF50022">
    <property type="entry name" value="ISP domain"/>
    <property type="match status" value="1"/>
</dbReference>
<gene>
    <name evidence="10" type="ORF">UFOPK1353_00061</name>
    <name evidence="11" type="ORF">UFOPK2292_00113</name>
    <name evidence="12" type="ORF">UFOPK2855_00231</name>
</gene>
<dbReference type="Pfam" id="PF00355">
    <property type="entry name" value="Rieske"/>
    <property type="match status" value="1"/>
</dbReference>
<name>A0A6J6AUF6_9ZZZZ</name>
<dbReference type="InterPro" id="IPR017941">
    <property type="entry name" value="Rieske_2Fe-2S"/>
</dbReference>
<keyword evidence="5" id="KW-1015">Disulfide bond</keyword>
<dbReference type="EMBL" id="CAEZZK010000025">
    <property type="protein sequence ID" value="CAB4752580.1"/>
    <property type="molecule type" value="Genomic_DNA"/>
</dbReference>
<dbReference type="InterPro" id="IPR036922">
    <property type="entry name" value="Rieske_2Fe-2S_sf"/>
</dbReference>
<dbReference type="PROSITE" id="PS51296">
    <property type="entry name" value="RIESKE"/>
    <property type="match status" value="1"/>
</dbReference>
<evidence type="ECO:0000256" key="7">
    <source>
        <dbReference type="SAM" id="MobiDB-lite"/>
    </source>
</evidence>
<evidence type="ECO:0000256" key="5">
    <source>
        <dbReference type="ARBA" id="ARBA00023157"/>
    </source>
</evidence>
<keyword evidence="2" id="KW-0479">Metal-binding</keyword>
<feature type="domain" description="Rieske" evidence="9">
    <location>
        <begin position="159"/>
        <end position="250"/>
    </location>
</feature>
<protein>
    <submittedName>
        <fullName evidence="10">Unannotated protein</fullName>
    </submittedName>
</protein>